<dbReference type="EMBL" id="AAPJ01000008">
    <property type="protein sequence ID" value="EAS48627.1"/>
    <property type="molecule type" value="Genomic_DNA"/>
</dbReference>
<evidence type="ECO:0000256" key="9">
    <source>
        <dbReference type="ARBA" id="ARBA00022801"/>
    </source>
</evidence>
<accession>Q1YEG4</accession>
<keyword evidence="17" id="KW-1185">Reference proteome</keyword>
<dbReference type="ESTHER" id="mobas-q1yeg4">
    <property type="family name" value="Proline_iminopeptidase"/>
</dbReference>
<comment type="subcellular location">
    <subcellularLocation>
        <location evidence="2 11">Cytoplasm</location>
    </subcellularLocation>
</comment>
<evidence type="ECO:0000256" key="6">
    <source>
        <dbReference type="ARBA" id="ARBA00022438"/>
    </source>
</evidence>
<dbReference type="PANTHER" id="PTHR43722:SF1">
    <property type="entry name" value="PROLINE IMINOPEPTIDASE"/>
    <property type="match status" value="1"/>
</dbReference>
<dbReference type="Proteomes" id="UP000000321">
    <property type="component" value="Unassembled WGS sequence"/>
</dbReference>
<evidence type="ECO:0000259" key="15">
    <source>
        <dbReference type="Pfam" id="PF00561"/>
    </source>
</evidence>
<evidence type="ECO:0000256" key="11">
    <source>
        <dbReference type="PIRNR" id="PIRNR006431"/>
    </source>
</evidence>
<dbReference type="SUPFAM" id="SSF53474">
    <property type="entry name" value="alpha/beta-Hydrolases"/>
    <property type="match status" value="1"/>
</dbReference>
<dbReference type="MEROPS" id="S33.001"/>
<dbReference type="InterPro" id="IPR005944">
    <property type="entry name" value="Pro_iminopeptidase"/>
</dbReference>
<dbReference type="InterPro" id="IPR000073">
    <property type="entry name" value="AB_hydrolase_1"/>
</dbReference>
<dbReference type="GO" id="GO:0005737">
    <property type="term" value="C:cytoplasm"/>
    <property type="evidence" value="ECO:0007669"/>
    <property type="project" value="UniProtKB-SubCell"/>
</dbReference>
<proteinExistence type="inferred from homology"/>
<feature type="region of interest" description="Disordered" evidence="14">
    <location>
        <begin position="20"/>
        <end position="46"/>
    </location>
</feature>
<evidence type="ECO:0000256" key="12">
    <source>
        <dbReference type="PIRSR" id="PIRSR006431-1"/>
    </source>
</evidence>
<feature type="active site" description="Proton donor" evidence="12">
    <location>
        <position position="333"/>
    </location>
</feature>
<comment type="similarity">
    <text evidence="3 11 13">Belongs to the peptidase S33 family.</text>
</comment>
<evidence type="ECO:0000256" key="8">
    <source>
        <dbReference type="ARBA" id="ARBA00022670"/>
    </source>
</evidence>
<reference evidence="16 17" key="1">
    <citation type="journal article" date="2008" name="Appl. Environ. Microbiol.">
        <title>Genomic insights into Mn(II) oxidation by the marine alphaproteobacterium Aurantimonas sp. strain SI85-9A1.</title>
        <authorList>
            <person name="Dick G.J."/>
            <person name="Podell S."/>
            <person name="Johnson H.A."/>
            <person name="Rivera-Espinoza Y."/>
            <person name="Bernier-Latmani R."/>
            <person name="McCarthy J.K."/>
            <person name="Torpey J.W."/>
            <person name="Clement B.G."/>
            <person name="Gaasterland T."/>
            <person name="Tebo B.M."/>
        </authorList>
    </citation>
    <scope>NUCLEOTIDE SEQUENCE [LARGE SCALE GENOMIC DNA]</scope>
    <source>
        <strain evidence="16 17">SI85-9A1</strain>
    </source>
</reference>
<evidence type="ECO:0000256" key="1">
    <source>
        <dbReference type="ARBA" id="ARBA00001585"/>
    </source>
</evidence>
<evidence type="ECO:0000256" key="2">
    <source>
        <dbReference type="ARBA" id="ARBA00004496"/>
    </source>
</evidence>
<keyword evidence="9 11" id="KW-0378">Hydrolase</keyword>
<dbReference type="BioCyc" id="AURANTIMONAS:SI859A1_01111-MONOMER"/>
<dbReference type="EC" id="3.4.11.5" evidence="4 11"/>
<evidence type="ECO:0000256" key="10">
    <source>
        <dbReference type="ARBA" id="ARBA00029605"/>
    </source>
</evidence>
<evidence type="ECO:0000256" key="13">
    <source>
        <dbReference type="RuleBase" id="RU003421"/>
    </source>
</evidence>
<name>Q1YEG4_AURMS</name>
<feature type="active site" evidence="12">
    <location>
        <position position="305"/>
    </location>
</feature>
<keyword evidence="7 11" id="KW-0963">Cytoplasm</keyword>
<gene>
    <name evidence="16" type="ORF">SI859A1_01111</name>
</gene>
<dbReference type="Pfam" id="PF00561">
    <property type="entry name" value="Abhydrolase_1"/>
    <property type="match status" value="1"/>
</dbReference>
<dbReference type="PANTHER" id="PTHR43722">
    <property type="entry name" value="PROLINE IMINOPEPTIDASE"/>
    <property type="match status" value="1"/>
</dbReference>
<dbReference type="Gene3D" id="3.40.50.1820">
    <property type="entry name" value="alpha/beta hydrolase"/>
    <property type="match status" value="1"/>
</dbReference>
<sequence>MPQSARHLLLPHPSSRIHRRVPMPSGVVCPTRQGMSEPTRKPYPAIDPYETGRLAVGDGHELYYELCGNPRGIPVVFLHGGPGSGASPQHRRLFDPERYRILLFDQRGCGRSTPLGELEGNTTWHLVADLERLRKLIGVERWLMFGGSWGATLALTYAETYPERVSGLILRGIFSGRRAELDWFYDGGANRLFPDRWENLLGPIPAAEQDDIIAAYRKRLTDPDRAVRAEAARAWTGWESATVMLRTAPGGEPASGGPVSDATIAFARLENHYFYHDLWLEEGQLIRDAGRLADIPGVIVQGRYDVVTPAITSWQLAQAWVRADYRMVEGAGHAFAEPGILNELLKATERFAKEL</sequence>
<dbReference type="PIRSF" id="PIRSF006431">
    <property type="entry name" value="Pept_S33"/>
    <property type="match status" value="1"/>
</dbReference>
<dbReference type="NCBIfam" id="TIGR01249">
    <property type="entry name" value="pro_imino_pep_1"/>
    <property type="match status" value="1"/>
</dbReference>
<comment type="caution">
    <text evidence="16">The sequence shown here is derived from an EMBL/GenBank/DDBJ whole genome shotgun (WGS) entry which is preliminary data.</text>
</comment>
<dbReference type="AlphaFoldDB" id="Q1YEG4"/>
<evidence type="ECO:0000313" key="17">
    <source>
        <dbReference type="Proteomes" id="UP000000321"/>
    </source>
</evidence>
<evidence type="ECO:0000256" key="14">
    <source>
        <dbReference type="SAM" id="MobiDB-lite"/>
    </source>
</evidence>
<feature type="domain" description="AB hydrolase-1" evidence="15">
    <location>
        <begin position="74"/>
        <end position="335"/>
    </location>
</feature>
<evidence type="ECO:0000313" key="16">
    <source>
        <dbReference type="EMBL" id="EAS48627.1"/>
    </source>
</evidence>
<protein>
    <recommendedName>
        <fullName evidence="5 11">Proline iminopeptidase</fullName>
        <shortName evidence="11">PIP</shortName>
        <ecNumber evidence="4 11">3.4.11.5</ecNumber>
    </recommendedName>
    <alternativeName>
        <fullName evidence="10 11">Prolyl aminopeptidase</fullName>
    </alternativeName>
</protein>
<evidence type="ECO:0000256" key="3">
    <source>
        <dbReference type="ARBA" id="ARBA00010088"/>
    </source>
</evidence>
<dbReference type="PRINTS" id="PR00793">
    <property type="entry name" value="PROAMNOPTASE"/>
</dbReference>
<dbReference type="InterPro" id="IPR002410">
    <property type="entry name" value="Peptidase_S33"/>
</dbReference>
<evidence type="ECO:0000256" key="7">
    <source>
        <dbReference type="ARBA" id="ARBA00022490"/>
    </source>
</evidence>
<organism evidence="16 17">
    <name type="scientific">Aurantimonas manganoxydans (strain ATCC BAA-1229 / DSM 21871 / SI85-9A1)</name>
    <dbReference type="NCBI Taxonomy" id="287752"/>
    <lineage>
        <taxon>Bacteria</taxon>
        <taxon>Pseudomonadati</taxon>
        <taxon>Pseudomonadota</taxon>
        <taxon>Alphaproteobacteria</taxon>
        <taxon>Hyphomicrobiales</taxon>
        <taxon>Aurantimonadaceae</taxon>
        <taxon>Aurantimonas</taxon>
    </lineage>
</organism>
<dbReference type="HOGENOM" id="CLU_043739_2_2_5"/>
<comment type="catalytic activity">
    <reaction evidence="1 11 13">
        <text>Release of N-terminal proline from a peptide.</text>
        <dbReference type="EC" id="3.4.11.5"/>
    </reaction>
</comment>
<dbReference type="PRINTS" id="PR00111">
    <property type="entry name" value="ABHYDROLASE"/>
</dbReference>
<dbReference type="InterPro" id="IPR029058">
    <property type="entry name" value="AB_hydrolase_fold"/>
</dbReference>
<keyword evidence="6 11" id="KW-0031">Aminopeptidase</keyword>
<feature type="active site" description="Nucleophile" evidence="12">
    <location>
        <position position="148"/>
    </location>
</feature>
<dbReference type="GO" id="GO:0006508">
    <property type="term" value="P:proteolysis"/>
    <property type="evidence" value="ECO:0007669"/>
    <property type="project" value="UniProtKB-KW"/>
</dbReference>
<evidence type="ECO:0000256" key="5">
    <source>
        <dbReference type="ARBA" id="ARBA00021843"/>
    </source>
</evidence>
<evidence type="ECO:0000256" key="4">
    <source>
        <dbReference type="ARBA" id="ARBA00012568"/>
    </source>
</evidence>
<keyword evidence="8 11" id="KW-0645">Protease</keyword>
<dbReference type="GO" id="GO:0004177">
    <property type="term" value="F:aminopeptidase activity"/>
    <property type="evidence" value="ECO:0007669"/>
    <property type="project" value="UniProtKB-UniRule"/>
</dbReference>